<keyword evidence="1" id="KW-0677">Repeat</keyword>
<protein>
    <submittedName>
        <fullName evidence="4">Uncharacterized protein</fullName>
    </submittedName>
</protein>
<dbReference type="PANTHER" id="PTHR24188">
    <property type="entry name" value="ANKYRIN REPEAT PROTEIN"/>
    <property type="match status" value="1"/>
</dbReference>
<evidence type="ECO:0000313" key="4">
    <source>
        <dbReference type="EMBL" id="EAY05830.1"/>
    </source>
</evidence>
<dbReference type="AlphaFoldDB" id="A2ENG0"/>
<evidence type="ECO:0000256" key="3">
    <source>
        <dbReference type="SAM" id="MobiDB-lite"/>
    </source>
</evidence>
<organism evidence="4 5">
    <name type="scientific">Trichomonas vaginalis (strain ATCC PRA-98 / G3)</name>
    <dbReference type="NCBI Taxonomy" id="412133"/>
    <lineage>
        <taxon>Eukaryota</taxon>
        <taxon>Metamonada</taxon>
        <taxon>Parabasalia</taxon>
        <taxon>Trichomonadida</taxon>
        <taxon>Trichomonadidae</taxon>
        <taxon>Trichomonas</taxon>
    </lineage>
</organism>
<name>A2ENG0_TRIV3</name>
<keyword evidence="2" id="KW-0040">ANK repeat</keyword>
<dbReference type="PANTHER" id="PTHR24188:SF29">
    <property type="entry name" value="GH09064P"/>
    <property type="match status" value="1"/>
</dbReference>
<dbReference type="VEuPathDB" id="TrichDB:TVAGG3_1048020"/>
<evidence type="ECO:0000313" key="5">
    <source>
        <dbReference type="Proteomes" id="UP000001542"/>
    </source>
</evidence>
<feature type="region of interest" description="Disordered" evidence="3">
    <location>
        <begin position="105"/>
        <end position="126"/>
    </location>
</feature>
<evidence type="ECO:0000256" key="2">
    <source>
        <dbReference type="ARBA" id="ARBA00023043"/>
    </source>
</evidence>
<sequence length="126" mass="14771">MDRNFLYISAHIGDYIKNENLFDTFNMVDIKTIMKCSCLTADQYVTLLKQFSSTINTKELYMCTRKTRVHVQNLDEVVSILNSLKKYMKFNIFDGIVDFLKRAEKASNDSTKSTERLQDKSKEFQN</sequence>
<reference evidence="4" key="1">
    <citation type="submission" date="2006-10" db="EMBL/GenBank/DDBJ databases">
        <authorList>
            <person name="Amadeo P."/>
            <person name="Zhao Q."/>
            <person name="Wortman J."/>
            <person name="Fraser-Liggett C."/>
            <person name="Carlton J."/>
        </authorList>
    </citation>
    <scope>NUCLEOTIDE SEQUENCE</scope>
    <source>
        <strain evidence="4">G3</strain>
    </source>
</reference>
<keyword evidence="5" id="KW-1185">Reference proteome</keyword>
<gene>
    <name evidence="4" type="ORF">TVAG_202880</name>
</gene>
<reference evidence="4" key="2">
    <citation type="journal article" date="2007" name="Science">
        <title>Draft genome sequence of the sexually transmitted pathogen Trichomonas vaginalis.</title>
        <authorList>
            <person name="Carlton J.M."/>
            <person name="Hirt R.P."/>
            <person name="Silva J.C."/>
            <person name="Delcher A.L."/>
            <person name="Schatz M."/>
            <person name="Zhao Q."/>
            <person name="Wortman J.R."/>
            <person name="Bidwell S.L."/>
            <person name="Alsmark U.C.M."/>
            <person name="Besteiro S."/>
            <person name="Sicheritz-Ponten T."/>
            <person name="Noel C.J."/>
            <person name="Dacks J.B."/>
            <person name="Foster P.G."/>
            <person name="Simillion C."/>
            <person name="Van de Peer Y."/>
            <person name="Miranda-Saavedra D."/>
            <person name="Barton G.J."/>
            <person name="Westrop G.D."/>
            <person name="Mueller S."/>
            <person name="Dessi D."/>
            <person name="Fiori P.L."/>
            <person name="Ren Q."/>
            <person name="Paulsen I."/>
            <person name="Zhang H."/>
            <person name="Bastida-Corcuera F.D."/>
            <person name="Simoes-Barbosa A."/>
            <person name="Brown M.T."/>
            <person name="Hayes R.D."/>
            <person name="Mukherjee M."/>
            <person name="Okumura C.Y."/>
            <person name="Schneider R."/>
            <person name="Smith A.J."/>
            <person name="Vanacova S."/>
            <person name="Villalvazo M."/>
            <person name="Haas B.J."/>
            <person name="Pertea M."/>
            <person name="Feldblyum T.V."/>
            <person name="Utterback T.R."/>
            <person name="Shu C.L."/>
            <person name="Osoegawa K."/>
            <person name="de Jong P.J."/>
            <person name="Hrdy I."/>
            <person name="Horvathova L."/>
            <person name="Zubacova Z."/>
            <person name="Dolezal P."/>
            <person name="Malik S.B."/>
            <person name="Logsdon J.M. Jr."/>
            <person name="Henze K."/>
            <person name="Gupta A."/>
            <person name="Wang C.C."/>
            <person name="Dunne R.L."/>
            <person name="Upcroft J.A."/>
            <person name="Upcroft P."/>
            <person name="White O."/>
            <person name="Salzberg S.L."/>
            <person name="Tang P."/>
            <person name="Chiu C.-H."/>
            <person name="Lee Y.-S."/>
            <person name="Embley T.M."/>
            <person name="Coombs G.H."/>
            <person name="Mottram J.C."/>
            <person name="Tachezy J."/>
            <person name="Fraser-Liggett C.M."/>
            <person name="Johnson P.J."/>
        </authorList>
    </citation>
    <scope>NUCLEOTIDE SEQUENCE [LARGE SCALE GENOMIC DNA]</scope>
    <source>
        <strain evidence="4">G3</strain>
    </source>
</reference>
<accession>A2ENG0</accession>
<evidence type="ECO:0000256" key="1">
    <source>
        <dbReference type="ARBA" id="ARBA00022737"/>
    </source>
</evidence>
<dbReference type="EMBL" id="DS113439">
    <property type="protein sequence ID" value="EAY05830.1"/>
    <property type="molecule type" value="Genomic_DNA"/>
</dbReference>
<dbReference type="Proteomes" id="UP000001542">
    <property type="component" value="Unassembled WGS sequence"/>
</dbReference>
<proteinExistence type="predicted"/>
<dbReference type="VEuPathDB" id="TrichDB:TVAG_202880"/>
<dbReference type="InParanoid" id="A2ENG0"/>